<comment type="caution">
    <text evidence="1">The sequence shown here is derived from an EMBL/GenBank/DDBJ whole genome shotgun (WGS) entry which is preliminary data.</text>
</comment>
<name>A0A643JX99_9EURY</name>
<dbReference type="AlphaFoldDB" id="A0A643JX99"/>
<dbReference type="InterPro" id="IPR055944">
    <property type="entry name" value="DUF7522"/>
</dbReference>
<dbReference type="Pfam" id="PF24366">
    <property type="entry name" value="DUF7522"/>
    <property type="match status" value="1"/>
</dbReference>
<gene>
    <name evidence="1" type="ORF">Hfx1149_11670</name>
</gene>
<accession>A0A643JX99</accession>
<proteinExistence type="predicted"/>
<reference evidence="1" key="1">
    <citation type="submission" date="2019-09" db="EMBL/GenBank/DDBJ databases">
        <title>Genomic analysis of Haloferax sp. CBA1149.</title>
        <authorList>
            <person name="Roh S.W."/>
        </authorList>
    </citation>
    <scope>NUCLEOTIDE SEQUENCE</scope>
    <source>
        <strain evidence="1">CBA1149</strain>
    </source>
</reference>
<organism evidence="1">
    <name type="scientific">Haloferax sp. CBA1149</name>
    <dbReference type="NCBI Taxonomy" id="2650753"/>
    <lineage>
        <taxon>Archaea</taxon>
        <taxon>Methanobacteriati</taxon>
        <taxon>Methanobacteriota</taxon>
        <taxon>Stenosarchaea group</taxon>
        <taxon>Halobacteria</taxon>
        <taxon>Halobacteriales</taxon>
        <taxon>Haloferacaceae</taxon>
        <taxon>Haloferax</taxon>
    </lineage>
</organism>
<sequence>MRPKEDDIIDDARESELISACRTTIGDQLRSITYFTKDRYEQIYLRSDLESDADLAGFVDYESWGFHAHTAYSGSELGNYRFTIRVFDNGFLVRVTTPTEGVFLTTDGLTLRDFQEVAMALRGLLNE</sequence>
<protein>
    <submittedName>
        <fullName evidence="1">Uncharacterized protein</fullName>
    </submittedName>
</protein>
<dbReference type="EMBL" id="VZUS01000001">
    <property type="protein sequence ID" value="KAB1188659.1"/>
    <property type="molecule type" value="Genomic_DNA"/>
</dbReference>
<dbReference type="RefSeq" id="WP_151138650.1">
    <property type="nucleotide sequence ID" value="NZ_VZUS01000001.1"/>
</dbReference>
<evidence type="ECO:0000313" key="1">
    <source>
        <dbReference type="EMBL" id="KAB1188659.1"/>
    </source>
</evidence>